<dbReference type="GO" id="GO:0004300">
    <property type="term" value="F:enoyl-CoA hydratase activity"/>
    <property type="evidence" value="ECO:0007669"/>
    <property type="project" value="UniProtKB-EC"/>
</dbReference>
<reference evidence="3" key="1">
    <citation type="submission" date="2019-03" db="EMBL/GenBank/DDBJ databases">
        <authorList>
            <person name="Hao L."/>
        </authorList>
    </citation>
    <scope>NUCLEOTIDE SEQUENCE</scope>
</reference>
<dbReference type="Pfam" id="PF00378">
    <property type="entry name" value="ECH_1"/>
    <property type="match status" value="1"/>
</dbReference>
<dbReference type="Gene3D" id="3.90.226.10">
    <property type="entry name" value="2-enoyl-CoA Hydratase, Chain A, domain 1"/>
    <property type="match status" value="1"/>
</dbReference>
<keyword evidence="2 3" id="KW-0456">Lyase</keyword>
<proteinExistence type="inferred from homology"/>
<evidence type="ECO:0000256" key="2">
    <source>
        <dbReference type="ARBA" id="ARBA00023239"/>
    </source>
</evidence>
<dbReference type="PANTHER" id="PTHR11941:SF54">
    <property type="entry name" value="ENOYL-COA HYDRATASE, MITOCHONDRIAL"/>
    <property type="match status" value="1"/>
</dbReference>
<dbReference type="InterPro" id="IPR018376">
    <property type="entry name" value="Enoyl-CoA_hyd/isom_CS"/>
</dbReference>
<dbReference type="CDD" id="cd06558">
    <property type="entry name" value="crotonase-like"/>
    <property type="match status" value="1"/>
</dbReference>
<dbReference type="EC" id="4.2.1.17" evidence="3"/>
<evidence type="ECO:0000256" key="1">
    <source>
        <dbReference type="ARBA" id="ARBA00005254"/>
    </source>
</evidence>
<dbReference type="EMBL" id="CAADRM010000002">
    <property type="protein sequence ID" value="VFU11228.1"/>
    <property type="molecule type" value="Genomic_DNA"/>
</dbReference>
<gene>
    <name evidence="3" type="ORF">SCFA_100018</name>
</gene>
<dbReference type="PROSITE" id="PS00166">
    <property type="entry name" value="ENOYL_COA_HYDRATASE"/>
    <property type="match status" value="1"/>
</dbReference>
<comment type="similarity">
    <text evidence="1">Belongs to the enoyl-CoA hydratase/isomerase family.</text>
</comment>
<dbReference type="InterPro" id="IPR029045">
    <property type="entry name" value="ClpP/crotonase-like_dom_sf"/>
</dbReference>
<dbReference type="GO" id="GO:0006635">
    <property type="term" value="P:fatty acid beta-oxidation"/>
    <property type="evidence" value="ECO:0007669"/>
    <property type="project" value="TreeGrafter"/>
</dbReference>
<organism evidence="3">
    <name type="scientific">anaerobic digester metagenome</name>
    <dbReference type="NCBI Taxonomy" id="1263854"/>
    <lineage>
        <taxon>unclassified sequences</taxon>
        <taxon>metagenomes</taxon>
        <taxon>ecological metagenomes</taxon>
    </lineage>
</organism>
<name>A0A485LUB2_9ZZZZ</name>
<dbReference type="AlphaFoldDB" id="A0A485LUB2"/>
<protein>
    <submittedName>
        <fullName evidence="3">Enoyl-CoA hydratase</fullName>
        <ecNumber evidence="3">4.2.1.17</ecNumber>
    </submittedName>
</protein>
<dbReference type="FunFam" id="3.90.226.10:FF:000009">
    <property type="entry name" value="Carnitinyl-CoA dehydratase"/>
    <property type="match status" value="1"/>
</dbReference>
<accession>A0A485LUB2</accession>
<evidence type="ECO:0000313" key="3">
    <source>
        <dbReference type="EMBL" id="VFU11228.1"/>
    </source>
</evidence>
<dbReference type="SUPFAM" id="SSF52096">
    <property type="entry name" value="ClpP/crotonase"/>
    <property type="match status" value="1"/>
</dbReference>
<dbReference type="InterPro" id="IPR001753">
    <property type="entry name" value="Enoyl-CoA_hydra/iso"/>
</dbReference>
<dbReference type="PANTHER" id="PTHR11941">
    <property type="entry name" value="ENOYL-COA HYDRATASE-RELATED"/>
    <property type="match status" value="1"/>
</dbReference>
<sequence length="256" mass="27534">MGYETLLLEKRGKVAVLTLNRPANNAVSYAMLGEIDRALDEVASDGEVRVLVITGCGEKSFCAGMDVADAVNHPDVGAVGRALWTKVDRFEKPVIAAINGHALGGGCELALACHFRYMAASDKARIGCPELNLGIIPGWGGTQRLTRLLGRSKALDLMLFSRRLNPEEALAIGLVDGVYPPDQLMPRVMEKAAELSEKAPLAVRAVLCSVQAHLDKGMDDGLKVETEQSNICAASKDAIEGFTAFLEKRKPQFRGE</sequence>